<keyword evidence="7" id="KW-1185">Reference proteome</keyword>
<comment type="caution">
    <text evidence="5">The sequence shown here is derived from an EMBL/GenBank/DDBJ whole genome shotgun (WGS) entry which is preliminary data.</text>
</comment>
<dbReference type="EMBL" id="JAQQWP010000008">
    <property type="protein sequence ID" value="KAK8106792.1"/>
    <property type="molecule type" value="Genomic_DNA"/>
</dbReference>
<feature type="binding site" description="axial binding residue" evidence="4">
    <location>
        <position position="296"/>
    </location>
    <ligand>
        <name>heme</name>
        <dbReference type="ChEBI" id="CHEBI:30413"/>
    </ligand>
    <ligandPart>
        <name>Fe</name>
        <dbReference type="ChEBI" id="CHEBI:18248"/>
    </ligandPart>
</feature>
<dbReference type="GO" id="GO:0005506">
    <property type="term" value="F:iron ion binding"/>
    <property type="evidence" value="ECO:0007669"/>
    <property type="project" value="InterPro"/>
</dbReference>
<sequence>MYGSRIRVAPNTVVFCDPQAHADIYSYKSNVQRSKFYTAFQRDDRDKTTLNTICRSPFLDLLVWLKPRGVNRLFALLTPPPIQRYYQFVFDSVSKRIALQKAQVTKPEAERRKDLFYFLCEARNADTGLPAYDDIDLRAEANLLIIAGSDTTAISLSGIFFYLTGDQHRYQKLVRELRTTFKSVDDIVYGPTLNNCTYLKACIDKSMRLTPTGPSELSRDVLPGGIKILGQYYPQGTIVGTSAWADSRNQEVYGDPEIFRPERWIVGDEQGYPNTKEDVARIRRNFFPFASGPGNCVGQNVAMSEIMLVAARTLHRLDVRRAPGSTMGPGAPELGWGSRDRKQLQLADAYIALRRGPEVQFRKAAVQGS</sequence>
<accession>A0AAW0QDY9</accession>
<comment type="cofactor">
    <cofactor evidence="4">
        <name>heme</name>
        <dbReference type="ChEBI" id="CHEBI:30413"/>
    </cofactor>
</comment>
<keyword evidence="2 4" id="KW-0479">Metal-binding</keyword>
<keyword evidence="1 4" id="KW-0349">Heme</keyword>
<dbReference type="GO" id="GO:0020037">
    <property type="term" value="F:heme binding"/>
    <property type="evidence" value="ECO:0007669"/>
    <property type="project" value="InterPro"/>
</dbReference>
<dbReference type="AlphaFoldDB" id="A0AAW0QDY9"/>
<gene>
    <name evidence="6" type="ORF">PG999_010151</name>
    <name evidence="5" type="ORF">PG999_014808</name>
</gene>
<evidence type="ECO:0000256" key="3">
    <source>
        <dbReference type="ARBA" id="ARBA00023004"/>
    </source>
</evidence>
<dbReference type="InterPro" id="IPR001128">
    <property type="entry name" value="Cyt_P450"/>
</dbReference>
<dbReference type="PRINTS" id="PR00463">
    <property type="entry name" value="EP450I"/>
</dbReference>
<dbReference type="GO" id="GO:0016705">
    <property type="term" value="F:oxidoreductase activity, acting on paired donors, with incorporation or reduction of molecular oxygen"/>
    <property type="evidence" value="ECO:0007669"/>
    <property type="project" value="InterPro"/>
</dbReference>
<dbReference type="GO" id="GO:0004497">
    <property type="term" value="F:monooxygenase activity"/>
    <property type="evidence" value="ECO:0007669"/>
    <property type="project" value="InterPro"/>
</dbReference>
<dbReference type="SUPFAM" id="SSF48264">
    <property type="entry name" value="Cytochrome P450"/>
    <property type="match status" value="1"/>
</dbReference>
<dbReference type="InterPro" id="IPR036396">
    <property type="entry name" value="Cyt_P450_sf"/>
</dbReference>
<dbReference type="PRINTS" id="PR00385">
    <property type="entry name" value="P450"/>
</dbReference>
<evidence type="ECO:0000313" key="5">
    <source>
        <dbReference type="EMBL" id="KAK8092609.1"/>
    </source>
</evidence>
<name>A0AAW0QDY9_9PEZI</name>
<dbReference type="Gene3D" id="1.10.630.10">
    <property type="entry name" value="Cytochrome P450"/>
    <property type="match status" value="1"/>
</dbReference>
<keyword evidence="3 4" id="KW-0408">Iron</keyword>
<protein>
    <submittedName>
        <fullName evidence="5">Benzoate 4-monooxygenase cytochrome P450</fullName>
    </submittedName>
</protein>
<evidence type="ECO:0000313" key="6">
    <source>
        <dbReference type="EMBL" id="KAK8106792.1"/>
    </source>
</evidence>
<reference evidence="5 7" key="1">
    <citation type="submission" date="2023-01" db="EMBL/GenBank/DDBJ databases">
        <title>Analysis of 21 Apiospora genomes using comparative genomics revels a genus with tremendous synthesis potential of carbohydrate active enzymes and secondary metabolites.</title>
        <authorList>
            <person name="Sorensen T."/>
        </authorList>
    </citation>
    <scope>NUCLEOTIDE SEQUENCE [LARGE SCALE GENOMIC DNA]</scope>
    <source>
        <strain evidence="5 7">CBS 117206</strain>
    </source>
</reference>
<dbReference type="EMBL" id="JAQQWP010000013">
    <property type="protein sequence ID" value="KAK8092609.1"/>
    <property type="molecule type" value="Genomic_DNA"/>
</dbReference>
<evidence type="ECO:0000256" key="2">
    <source>
        <dbReference type="ARBA" id="ARBA00022723"/>
    </source>
</evidence>
<dbReference type="Proteomes" id="UP001392437">
    <property type="component" value="Unassembled WGS sequence"/>
</dbReference>
<evidence type="ECO:0000256" key="4">
    <source>
        <dbReference type="PIRSR" id="PIRSR602401-1"/>
    </source>
</evidence>
<evidence type="ECO:0000256" key="1">
    <source>
        <dbReference type="ARBA" id="ARBA00022617"/>
    </source>
</evidence>
<dbReference type="InterPro" id="IPR002401">
    <property type="entry name" value="Cyt_P450_E_grp-I"/>
</dbReference>
<evidence type="ECO:0000313" key="7">
    <source>
        <dbReference type="Proteomes" id="UP001392437"/>
    </source>
</evidence>
<proteinExistence type="predicted"/>
<dbReference type="InterPro" id="IPR050121">
    <property type="entry name" value="Cytochrome_P450_monoxygenase"/>
</dbReference>
<organism evidence="5 7">
    <name type="scientific">Apiospora kogelbergensis</name>
    <dbReference type="NCBI Taxonomy" id="1337665"/>
    <lineage>
        <taxon>Eukaryota</taxon>
        <taxon>Fungi</taxon>
        <taxon>Dikarya</taxon>
        <taxon>Ascomycota</taxon>
        <taxon>Pezizomycotina</taxon>
        <taxon>Sordariomycetes</taxon>
        <taxon>Xylariomycetidae</taxon>
        <taxon>Amphisphaeriales</taxon>
        <taxon>Apiosporaceae</taxon>
        <taxon>Apiospora</taxon>
    </lineage>
</organism>
<dbReference type="PANTHER" id="PTHR24305">
    <property type="entry name" value="CYTOCHROME P450"/>
    <property type="match status" value="1"/>
</dbReference>
<dbReference type="Pfam" id="PF00067">
    <property type="entry name" value="p450"/>
    <property type="match status" value="1"/>
</dbReference>
<dbReference type="PANTHER" id="PTHR24305:SF226">
    <property type="entry name" value="CYTOCHROME P450 MONOOXYGENASE"/>
    <property type="match status" value="1"/>
</dbReference>